<accession>A0A286RF99</accession>
<dbReference type="InterPro" id="IPR044036">
    <property type="entry name" value="DUF5752"/>
</dbReference>
<proteinExistence type="predicted"/>
<protein>
    <submittedName>
        <fullName evidence="1">Uncharacterized protein</fullName>
    </submittedName>
</protein>
<sequence length="217" mass="24862">MTFIVKDCALIPLSTGLRASNLSEFKAALAMAPTECIYHHFWGALLQPRFDDPEFKNDFAVWVYREIRDEVLAELLAIIDPADYSDLEVLRGEIIELIEQRIEQKEWLAWIPATRPFYFLRAQIVVFDTGRRAETVEDLAALLPELSPGSVFYHVIDARRRSPVCCDDFSAWLEGLGEGYEPLRHALSEIDPYFGSLTDLRSQLINAFHSFLHAEKV</sequence>
<dbReference type="KEGG" id="ttf:THTE_2038"/>
<dbReference type="AlphaFoldDB" id="A0A286RF99"/>
<dbReference type="Proteomes" id="UP000215086">
    <property type="component" value="Chromosome"/>
</dbReference>
<evidence type="ECO:0000313" key="1">
    <source>
        <dbReference type="EMBL" id="ASV74640.1"/>
    </source>
</evidence>
<dbReference type="RefSeq" id="WP_095414904.1">
    <property type="nucleotide sequence ID" value="NZ_CP018477.1"/>
</dbReference>
<reference evidence="1 2" key="1">
    <citation type="journal article" name="Front. Microbiol.">
        <title>Sugar Metabolism of the First Thermophilic Planctomycete Thermogutta terrifontis: Comparative Genomic and Transcriptomic Approaches.</title>
        <authorList>
            <person name="Elcheninov A.G."/>
            <person name="Menzel P."/>
            <person name="Gudbergsdottir S.R."/>
            <person name="Slesarev A.I."/>
            <person name="Kadnikov V.V."/>
            <person name="Krogh A."/>
            <person name="Bonch-Osmolovskaya E.A."/>
            <person name="Peng X."/>
            <person name="Kublanov I.V."/>
        </authorList>
    </citation>
    <scope>NUCLEOTIDE SEQUENCE [LARGE SCALE GENOMIC DNA]</scope>
    <source>
        <strain evidence="1 2">R1</strain>
    </source>
</reference>
<keyword evidence="2" id="KW-1185">Reference proteome</keyword>
<dbReference type="EMBL" id="CP018477">
    <property type="protein sequence ID" value="ASV74640.1"/>
    <property type="molecule type" value="Genomic_DNA"/>
</dbReference>
<name>A0A286RF99_9BACT</name>
<dbReference type="Pfam" id="PF19027">
    <property type="entry name" value="DUF5752"/>
    <property type="match status" value="1"/>
</dbReference>
<organism evidence="1 2">
    <name type="scientific">Thermogutta terrifontis</name>
    <dbReference type="NCBI Taxonomy" id="1331910"/>
    <lineage>
        <taxon>Bacteria</taxon>
        <taxon>Pseudomonadati</taxon>
        <taxon>Planctomycetota</taxon>
        <taxon>Planctomycetia</taxon>
        <taxon>Pirellulales</taxon>
        <taxon>Thermoguttaceae</taxon>
        <taxon>Thermogutta</taxon>
    </lineage>
</organism>
<evidence type="ECO:0000313" key="2">
    <source>
        <dbReference type="Proteomes" id="UP000215086"/>
    </source>
</evidence>
<dbReference type="OrthoDB" id="582043at2"/>
<gene>
    <name evidence="1" type="ORF">THTE_2038</name>
</gene>